<gene>
    <name evidence="2" type="ORF">JX360_08850</name>
</gene>
<keyword evidence="3" id="KW-1185">Reference proteome</keyword>
<sequence>MSLSPHLAAFLANQPHPPKIEAPSTVAELAEILKEHSESHLGQTLWVAGNGSKLSWGNPTGSVDLLVSTRGLHRLINHAAADLTVTVEAGMPLMELQRILAEKGQWWPVDPLYPDWATLGGILATADTGSLRQRYGGIRDLILGITFVRADGEVAKAGGRVVKNVAGYDLMKLFTGSLGSLGIVTQVSLRLYPLPAAQGCLRGTGSLMVLEEFCQQLLRAKVSPVGLDLGLDGGEPYVAILFHGSERVIAEQMAQTRFLGEALHWQEEVKEGLAATTEVGRGLMTLQPSSTRSETVLMKFGCLPNRSLGILQQFQALFPGCWVQLHRGCGLGRAWVVNPEGGSLEQLQQHLKSAGGFLTLLEAPPPLKAALAQDLGPTGILMDKLRQQFDPARTFGLRLPVVSSDSLQSPEASR</sequence>
<dbReference type="InterPro" id="IPR016169">
    <property type="entry name" value="FAD-bd_PCMH_sub2"/>
</dbReference>
<comment type="caution">
    <text evidence="2">The sequence shown here is derived from an EMBL/GenBank/DDBJ whole genome shotgun (WGS) entry which is preliminary data.</text>
</comment>
<dbReference type="PANTHER" id="PTHR11748">
    <property type="entry name" value="D-LACTATE DEHYDROGENASE"/>
    <property type="match status" value="1"/>
</dbReference>
<dbReference type="Proteomes" id="UP000830835">
    <property type="component" value="Unassembled WGS sequence"/>
</dbReference>
<dbReference type="PROSITE" id="PS51387">
    <property type="entry name" value="FAD_PCMH"/>
    <property type="match status" value="1"/>
</dbReference>
<name>A0ABT0CBA9_THEVL</name>
<organism evidence="2 3">
    <name type="scientific">Thermostichus vulcanus str. 'Rupite'</name>
    <dbReference type="NCBI Taxonomy" id="2813851"/>
    <lineage>
        <taxon>Bacteria</taxon>
        <taxon>Bacillati</taxon>
        <taxon>Cyanobacteriota</taxon>
        <taxon>Cyanophyceae</taxon>
        <taxon>Thermostichales</taxon>
        <taxon>Thermostichaceae</taxon>
        <taxon>Thermostichus</taxon>
    </lineage>
</organism>
<dbReference type="Pfam" id="PF01565">
    <property type="entry name" value="FAD_binding_4"/>
    <property type="match status" value="1"/>
</dbReference>
<dbReference type="RefSeq" id="WP_244350288.1">
    <property type="nucleotide sequence ID" value="NZ_JAFIRA010000019.1"/>
</dbReference>
<dbReference type="Gene3D" id="3.30.465.10">
    <property type="match status" value="1"/>
</dbReference>
<feature type="domain" description="FAD-binding PCMH-type" evidence="1">
    <location>
        <begin position="13"/>
        <end position="194"/>
    </location>
</feature>
<dbReference type="InterPro" id="IPR016166">
    <property type="entry name" value="FAD-bd_PCMH"/>
</dbReference>
<dbReference type="PANTHER" id="PTHR11748:SF103">
    <property type="entry name" value="GLYCOLATE OXIDASE SUBUNIT GLCE"/>
    <property type="match status" value="1"/>
</dbReference>
<reference evidence="2" key="1">
    <citation type="submission" date="2021-02" db="EMBL/GenBank/DDBJ databases">
        <title>The CRISPR/cas machinery reduction and long-range gene transfer in the hot spring cyanobacterium Synechococcus.</title>
        <authorList>
            <person name="Dvorak P."/>
            <person name="Jahodarova E."/>
            <person name="Hasler P."/>
            <person name="Poulickova A."/>
        </authorList>
    </citation>
    <scope>NUCLEOTIDE SEQUENCE</scope>
    <source>
        <strain evidence="2">Rupite</strain>
    </source>
</reference>
<dbReference type="SUPFAM" id="SSF56176">
    <property type="entry name" value="FAD-binding/transporter-associated domain-like"/>
    <property type="match status" value="1"/>
</dbReference>
<accession>A0ABT0CBA9</accession>
<dbReference type="InterPro" id="IPR036318">
    <property type="entry name" value="FAD-bd_PCMH-like_sf"/>
</dbReference>
<dbReference type="EMBL" id="JAFIRA010000019">
    <property type="protein sequence ID" value="MCJ2543012.1"/>
    <property type="molecule type" value="Genomic_DNA"/>
</dbReference>
<protein>
    <submittedName>
        <fullName evidence="2">FAD-binding oxidoreductase</fullName>
    </submittedName>
</protein>
<evidence type="ECO:0000313" key="3">
    <source>
        <dbReference type="Proteomes" id="UP000830835"/>
    </source>
</evidence>
<proteinExistence type="predicted"/>
<evidence type="ECO:0000313" key="2">
    <source>
        <dbReference type="EMBL" id="MCJ2543012.1"/>
    </source>
</evidence>
<evidence type="ECO:0000259" key="1">
    <source>
        <dbReference type="PROSITE" id="PS51387"/>
    </source>
</evidence>
<dbReference type="InterPro" id="IPR006094">
    <property type="entry name" value="Oxid_FAD_bind_N"/>
</dbReference>